<evidence type="ECO:0000256" key="4">
    <source>
        <dbReference type="SAM" id="SignalP"/>
    </source>
</evidence>
<feature type="chain" id="PRO_5047416986" description="Fibronectin type-III domain-containing protein" evidence="4">
    <location>
        <begin position="29"/>
        <end position="235"/>
    </location>
</feature>
<evidence type="ECO:0000313" key="7">
    <source>
        <dbReference type="Proteomes" id="UP001339911"/>
    </source>
</evidence>
<keyword evidence="7" id="KW-1185">Reference proteome</keyword>
<evidence type="ECO:0000256" key="2">
    <source>
        <dbReference type="ARBA" id="ARBA00023326"/>
    </source>
</evidence>
<evidence type="ECO:0000259" key="5">
    <source>
        <dbReference type="SMART" id="SM00060"/>
    </source>
</evidence>
<dbReference type="RefSeq" id="WP_331209295.1">
    <property type="nucleotide sequence ID" value="NZ_JAZGQL010000014.1"/>
</dbReference>
<feature type="domain" description="Fibronectin type-III" evidence="5">
    <location>
        <begin position="50"/>
        <end position="121"/>
    </location>
</feature>
<keyword evidence="2" id="KW-0624">Polysaccharide degradation</keyword>
<dbReference type="InterPro" id="IPR013783">
    <property type="entry name" value="Ig-like_fold"/>
</dbReference>
<keyword evidence="1" id="KW-0326">Glycosidase</keyword>
<dbReference type="SMART" id="SM00060">
    <property type="entry name" value="FN3"/>
    <property type="match status" value="2"/>
</dbReference>
<dbReference type="Gene3D" id="2.60.40.10">
    <property type="entry name" value="Immunoglobulins"/>
    <property type="match status" value="2"/>
</dbReference>
<dbReference type="EMBL" id="JAZGQL010000014">
    <property type="protein sequence ID" value="MEE6309013.1"/>
    <property type="molecule type" value="Genomic_DNA"/>
</dbReference>
<feature type="signal peptide" evidence="4">
    <location>
        <begin position="1"/>
        <end position="28"/>
    </location>
</feature>
<dbReference type="Proteomes" id="UP001339911">
    <property type="component" value="Unassembled WGS sequence"/>
</dbReference>
<organism evidence="6 7">
    <name type="scientific">Plantactinospora veratri</name>
    <dbReference type="NCBI Taxonomy" id="1436122"/>
    <lineage>
        <taxon>Bacteria</taxon>
        <taxon>Bacillati</taxon>
        <taxon>Actinomycetota</taxon>
        <taxon>Actinomycetes</taxon>
        <taxon>Micromonosporales</taxon>
        <taxon>Micromonosporaceae</taxon>
        <taxon>Plantactinospora</taxon>
    </lineage>
</organism>
<sequence>MRRRTMTAALSAALILSGAAAMPLPVAARSGGPAVAGTPGPGSGPDVSPPLVPANPRTMFGGQTLTLLWDASSDDRGVTGYEIFSNGRRFATTSGTSHTMPVPPPMIFTFGIRALDAAGNSSPFAIIKLGSLPDSVPPDIPANLRLTGPRDGYYRLSWDPSRDNVFVAGYQVRQTGTATATTLVGGTFGYGVSRGFGEYLFEVRAFDSSGNYSAPARIGIAVDPPPPTPPAAPVP</sequence>
<evidence type="ECO:0000256" key="1">
    <source>
        <dbReference type="ARBA" id="ARBA00023295"/>
    </source>
</evidence>
<dbReference type="CDD" id="cd00063">
    <property type="entry name" value="FN3"/>
    <property type="match status" value="1"/>
</dbReference>
<dbReference type="InterPro" id="IPR036116">
    <property type="entry name" value="FN3_sf"/>
</dbReference>
<feature type="domain" description="Fibronectin type-III" evidence="5">
    <location>
        <begin position="138"/>
        <end position="213"/>
    </location>
</feature>
<evidence type="ECO:0000256" key="3">
    <source>
        <dbReference type="SAM" id="MobiDB-lite"/>
    </source>
</evidence>
<dbReference type="InterPro" id="IPR003961">
    <property type="entry name" value="FN3_dom"/>
</dbReference>
<comment type="caution">
    <text evidence="6">The sequence shown here is derived from an EMBL/GenBank/DDBJ whole genome shotgun (WGS) entry which is preliminary data.</text>
</comment>
<reference evidence="6 7" key="1">
    <citation type="submission" date="2024-01" db="EMBL/GenBank/DDBJ databases">
        <title>Genome insights into Plantactinospora veratri sp. nov.</title>
        <authorList>
            <person name="Wang L."/>
        </authorList>
    </citation>
    <scope>NUCLEOTIDE SEQUENCE [LARGE SCALE GENOMIC DNA]</scope>
    <source>
        <strain evidence="6 7">NEAU-FHS4</strain>
    </source>
</reference>
<dbReference type="SUPFAM" id="SSF49265">
    <property type="entry name" value="Fibronectin type III"/>
    <property type="match status" value="1"/>
</dbReference>
<keyword evidence="1" id="KW-0378">Hydrolase</keyword>
<protein>
    <recommendedName>
        <fullName evidence="5">Fibronectin type-III domain-containing protein</fullName>
    </recommendedName>
</protein>
<feature type="region of interest" description="Disordered" evidence="3">
    <location>
        <begin position="29"/>
        <end position="48"/>
    </location>
</feature>
<accession>A0ABU7SGE3</accession>
<gene>
    <name evidence="6" type="ORF">V1634_19440</name>
</gene>
<keyword evidence="2" id="KW-0119">Carbohydrate metabolism</keyword>
<keyword evidence="4" id="KW-0732">Signal</keyword>
<proteinExistence type="predicted"/>
<name>A0ABU7SGE3_9ACTN</name>
<evidence type="ECO:0000313" key="6">
    <source>
        <dbReference type="EMBL" id="MEE6309013.1"/>
    </source>
</evidence>